<dbReference type="Proteomes" id="UP000029672">
    <property type="component" value="Chromosome"/>
</dbReference>
<dbReference type="PANTHER" id="PTHR28141:SF1">
    <property type="entry name" value="2',3'-CYCLIC-NUCLEOTIDE 3'-PHOSPHODIESTERASE"/>
    <property type="match status" value="1"/>
</dbReference>
<dbReference type="GO" id="GO:0004113">
    <property type="term" value="F:2',3'-cyclic-nucleotide 3'-phosphodiesterase activity"/>
    <property type="evidence" value="ECO:0007669"/>
    <property type="project" value="TreeGrafter"/>
</dbReference>
<evidence type="ECO:0008006" key="4">
    <source>
        <dbReference type="Google" id="ProtNLM"/>
    </source>
</evidence>
<evidence type="ECO:0000313" key="2">
    <source>
        <dbReference type="EMBL" id="AIT09452.1"/>
    </source>
</evidence>
<feature type="signal peptide" evidence="1">
    <location>
        <begin position="1"/>
        <end position="20"/>
    </location>
</feature>
<keyword evidence="1" id="KW-0732">Signal</keyword>
<proteinExistence type="predicted"/>
<keyword evidence="3" id="KW-1185">Reference proteome</keyword>
<reference evidence="2 3" key="1">
    <citation type="submission" date="2014-10" db="EMBL/GenBank/DDBJ databases">
        <title>Whole genome sequence of Francisella endociliophora strain FSC1006, isolated from a laboratory culture of the marine ciliate Euplotes raikovi.</title>
        <authorList>
            <person name="Granberg M."/>
            <person name="Backman S."/>
            <person name="Lundmark E."/>
            <person name="Nilsson E."/>
            <person name="Karlsson E."/>
            <person name="Thelaus J."/>
            <person name="Ohrman C."/>
            <person name="Larkeryd A."/>
            <person name="Stenberg P."/>
        </authorList>
    </citation>
    <scope>NUCLEOTIDE SEQUENCE [LARGE SCALE GENOMIC DNA]</scope>
    <source>
        <strain evidence="2 3">FSC1006</strain>
    </source>
</reference>
<dbReference type="eggNOG" id="ENOG502ZHIG">
    <property type="taxonomic scope" value="Bacteria"/>
</dbReference>
<dbReference type="InterPro" id="IPR012386">
    <property type="entry name" value="Cyclic-nucl_3Pdiesterase"/>
</dbReference>
<name>A0A097EPF7_9GAMM</name>
<sequence>MKVLKYLFLLILLIGLTSCKSDYISQEVQPKNTTNQVQKNSNTKVDLASITDQNKKYKGDFCVWLIPDNKNYKVLEDVIKDIANTQKSSSFKPHLTLFCGNNKNLPSLEKQFENTFKNEKIFSIDIGKPQMGERFSNKLYLPVEDNGTLEKFFLKAQKLDGGSEYAFDPHISVFYGEKIPYSIIDIPKKYLYMLDNPKVQKVALISNECASENYTCTRNIIKSIKLS</sequence>
<dbReference type="EMBL" id="CP009574">
    <property type="protein sequence ID" value="AIT09452.1"/>
    <property type="molecule type" value="Genomic_DNA"/>
</dbReference>
<dbReference type="PANTHER" id="PTHR28141">
    <property type="entry name" value="2',3'-CYCLIC-NUCLEOTIDE 3'-PHOSPHODIESTERASE"/>
    <property type="match status" value="1"/>
</dbReference>
<dbReference type="KEGG" id="frf:LO80_05380"/>
<dbReference type="STRING" id="1547445.LO80_05380"/>
<dbReference type="OrthoDB" id="1492719at2"/>
<dbReference type="AlphaFoldDB" id="A0A097EPF7"/>
<feature type="chain" id="PRO_5001930065" description="2'-5' RNA ligase" evidence="1">
    <location>
        <begin position="21"/>
        <end position="227"/>
    </location>
</feature>
<dbReference type="RefSeq" id="WP_040009242.1">
    <property type="nucleotide sequence ID" value="NZ_CP009574.1"/>
</dbReference>
<gene>
    <name evidence="2" type="ORF">LO80_05380</name>
</gene>
<dbReference type="PROSITE" id="PS51257">
    <property type="entry name" value="PROKAR_LIPOPROTEIN"/>
    <property type="match status" value="1"/>
</dbReference>
<dbReference type="HOGENOM" id="CLU_1218323_0_0_6"/>
<dbReference type="InterPro" id="IPR009097">
    <property type="entry name" value="Cyclic_Pdiesterase"/>
</dbReference>
<organism evidence="2 3">
    <name type="scientific">Candidatus Francisella endociliophora</name>
    <dbReference type="NCBI Taxonomy" id="653937"/>
    <lineage>
        <taxon>Bacteria</taxon>
        <taxon>Pseudomonadati</taxon>
        <taxon>Pseudomonadota</taxon>
        <taxon>Gammaproteobacteria</taxon>
        <taxon>Thiotrichales</taxon>
        <taxon>Francisellaceae</taxon>
        <taxon>Francisella</taxon>
    </lineage>
</organism>
<protein>
    <recommendedName>
        <fullName evidence="4">2'-5' RNA ligase</fullName>
    </recommendedName>
</protein>
<accession>A0A097EPF7</accession>
<evidence type="ECO:0000256" key="1">
    <source>
        <dbReference type="SAM" id="SignalP"/>
    </source>
</evidence>
<dbReference type="GO" id="GO:0009187">
    <property type="term" value="P:cyclic nucleotide metabolic process"/>
    <property type="evidence" value="ECO:0007669"/>
    <property type="project" value="TreeGrafter"/>
</dbReference>
<dbReference type="Gene3D" id="3.90.1140.10">
    <property type="entry name" value="Cyclic phosphodiesterase"/>
    <property type="match status" value="1"/>
</dbReference>
<evidence type="ECO:0000313" key="3">
    <source>
        <dbReference type="Proteomes" id="UP000029672"/>
    </source>
</evidence>
<dbReference type="SUPFAM" id="SSF55144">
    <property type="entry name" value="LigT-like"/>
    <property type="match status" value="1"/>
</dbReference>